<comment type="similarity">
    <text evidence="1">Belongs to the bacterial solute-binding protein 3 family.</text>
</comment>
<dbReference type="SMART" id="SM00062">
    <property type="entry name" value="PBPb"/>
    <property type="match status" value="1"/>
</dbReference>
<reference evidence="6 7" key="1">
    <citation type="submission" date="2013-04" db="EMBL/GenBank/DDBJ databases">
        <title>Oceanicola sp. 22II1-22F33 Genome Sequencing.</title>
        <authorList>
            <person name="Lai Q."/>
            <person name="Li G."/>
            <person name="Shao Z."/>
        </authorList>
    </citation>
    <scope>NUCLEOTIDE SEQUENCE [LARGE SCALE GENOMIC DNA]</scope>
    <source>
        <strain evidence="6 7">22II1-22F33</strain>
    </source>
</reference>
<dbReference type="PANTHER" id="PTHR30085:SF6">
    <property type="entry name" value="ABC TRANSPORTER GLUTAMINE-BINDING PROTEIN GLNH"/>
    <property type="match status" value="1"/>
</dbReference>
<dbReference type="Pfam" id="PF00497">
    <property type="entry name" value="SBP_bac_3"/>
    <property type="match status" value="1"/>
</dbReference>
<evidence type="ECO:0000313" key="6">
    <source>
        <dbReference type="EMBL" id="OWU69555.1"/>
    </source>
</evidence>
<evidence type="ECO:0000256" key="4">
    <source>
        <dbReference type="SAM" id="SignalP"/>
    </source>
</evidence>
<comment type="caution">
    <text evidence="6">The sequence shown here is derived from an EMBL/GenBank/DDBJ whole genome shotgun (WGS) entry which is preliminary data.</text>
</comment>
<evidence type="ECO:0000256" key="2">
    <source>
        <dbReference type="ARBA" id="ARBA00022448"/>
    </source>
</evidence>
<dbReference type="AlphaFoldDB" id="A0A225NEU8"/>
<dbReference type="InterPro" id="IPR001638">
    <property type="entry name" value="Solute-binding_3/MltF_N"/>
</dbReference>
<dbReference type="GO" id="GO:0006865">
    <property type="term" value="P:amino acid transport"/>
    <property type="evidence" value="ECO:0007669"/>
    <property type="project" value="TreeGrafter"/>
</dbReference>
<protein>
    <recommendedName>
        <fullName evidence="5">Solute-binding protein family 3/N-terminal domain-containing protein</fullName>
    </recommendedName>
</protein>
<dbReference type="GO" id="GO:0005576">
    <property type="term" value="C:extracellular region"/>
    <property type="evidence" value="ECO:0007669"/>
    <property type="project" value="TreeGrafter"/>
</dbReference>
<feature type="signal peptide" evidence="4">
    <location>
        <begin position="1"/>
        <end position="19"/>
    </location>
</feature>
<dbReference type="EMBL" id="AQQR01000015">
    <property type="protein sequence ID" value="OWU69555.1"/>
    <property type="molecule type" value="Genomic_DNA"/>
</dbReference>
<feature type="domain" description="Solute-binding protein family 3/N-terminal" evidence="5">
    <location>
        <begin position="30"/>
        <end position="258"/>
    </location>
</feature>
<proteinExistence type="inferred from homology"/>
<keyword evidence="3 4" id="KW-0732">Signal</keyword>
<dbReference type="SUPFAM" id="SSF53850">
    <property type="entry name" value="Periplasmic binding protein-like II"/>
    <property type="match status" value="1"/>
</dbReference>
<evidence type="ECO:0000256" key="1">
    <source>
        <dbReference type="ARBA" id="ARBA00010333"/>
    </source>
</evidence>
<dbReference type="Proteomes" id="UP000215377">
    <property type="component" value="Unassembled WGS sequence"/>
</dbReference>
<evidence type="ECO:0000259" key="5">
    <source>
        <dbReference type="SMART" id="SM00062"/>
    </source>
</evidence>
<dbReference type="OrthoDB" id="7240770at2"/>
<dbReference type="CDD" id="cd13688">
    <property type="entry name" value="PBP2_GltI_DEBP"/>
    <property type="match status" value="1"/>
</dbReference>
<keyword evidence="2" id="KW-0813">Transport</keyword>
<feature type="chain" id="PRO_5013279629" description="Solute-binding protein family 3/N-terminal domain-containing protein" evidence="4">
    <location>
        <begin position="20"/>
        <end position="275"/>
    </location>
</feature>
<name>A0A225NEU8_9RHOB</name>
<keyword evidence="7" id="KW-1185">Reference proteome</keyword>
<evidence type="ECO:0000313" key="7">
    <source>
        <dbReference type="Proteomes" id="UP000215377"/>
    </source>
</evidence>
<organism evidence="6 7">
    <name type="scientific">Marinibacterium profundimaris</name>
    <dbReference type="NCBI Taxonomy" id="1679460"/>
    <lineage>
        <taxon>Bacteria</taxon>
        <taxon>Pseudomonadati</taxon>
        <taxon>Pseudomonadota</taxon>
        <taxon>Alphaproteobacteria</taxon>
        <taxon>Rhodobacterales</taxon>
        <taxon>Paracoccaceae</taxon>
        <taxon>Marinibacterium</taxon>
    </lineage>
</organism>
<dbReference type="InterPro" id="IPR051455">
    <property type="entry name" value="Bact_solute-bind_prot3"/>
</dbReference>
<evidence type="ECO:0000256" key="3">
    <source>
        <dbReference type="ARBA" id="ARBA00022729"/>
    </source>
</evidence>
<gene>
    <name evidence="6" type="ORF">ATO3_21990</name>
</gene>
<dbReference type="GO" id="GO:0030288">
    <property type="term" value="C:outer membrane-bounded periplasmic space"/>
    <property type="evidence" value="ECO:0007669"/>
    <property type="project" value="TreeGrafter"/>
</dbReference>
<sequence>MRPLASLLLAAAMAVPATAQTVDRIRSEGEIRLGYRQDAAPLSYVDDQGVPAGYTVQVCAQLAQALGRALDLEEIEMTFVPVDTSNRFAKVADGEIDLLCGASTITMSRREFVDFSIPIFVDGTAVMLPVGAETTFSALNGASIGVRSGTTTEEALGNTLTQTGTEAEVVTFDSHEEGLAAMQAGEIAAYFADQSILLFLNAGNRDFMVMDRLLTIEKQGLALPRGDDEFRFLVDGALSGLYNTGVMEGIFRETLPGVEPGQAMQWLFRLGPILP</sequence>
<accession>A0A225NEU8</accession>
<dbReference type="Gene3D" id="3.40.190.10">
    <property type="entry name" value="Periplasmic binding protein-like II"/>
    <property type="match status" value="2"/>
</dbReference>
<dbReference type="PANTHER" id="PTHR30085">
    <property type="entry name" value="AMINO ACID ABC TRANSPORTER PERMEASE"/>
    <property type="match status" value="1"/>
</dbReference>